<evidence type="ECO:0000256" key="1">
    <source>
        <dbReference type="ARBA" id="ARBA00022723"/>
    </source>
</evidence>
<keyword evidence="2" id="KW-0677">Repeat</keyword>
<dbReference type="InterPro" id="IPR000571">
    <property type="entry name" value="Znf_CCCH"/>
</dbReference>
<gene>
    <name evidence="9" type="ORF">TRFO_32124</name>
</gene>
<dbReference type="GO" id="GO:0000398">
    <property type="term" value="P:mRNA splicing, via spliceosome"/>
    <property type="evidence" value="ECO:0007669"/>
    <property type="project" value="InterPro"/>
</dbReference>
<dbReference type="SMART" id="SM00356">
    <property type="entry name" value="ZnF_C3H1"/>
    <property type="match status" value="2"/>
</dbReference>
<dbReference type="GO" id="GO:0003723">
    <property type="term" value="F:RNA binding"/>
    <property type="evidence" value="ECO:0007669"/>
    <property type="project" value="UniProtKB-UniRule"/>
</dbReference>
<dbReference type="InterPro" id="IPR009145">
    <property type="entry name" value="U2AF_small"/>
</dbReference>
<feature type="domain" description="RRM" evidence="7">
    <location>
        <begin position="51"/>
        <end position="143"/>
    </location>
</feature>
<dbReference type="PRINTS" id="PR01848">
    <property type="entry name" value="U2AUXFACTOR"/>
</dbReference>
<dbReference type="InterPro" id="IPR012677">
    <property type="entry name" value="Nucleotide-bd_a/b_plait_sf"/>
</dbReference>
<dbReference type="InterPro" id="IPR035979">
    <property type="entry name" value="RBD_domain_sf"/>
</dbReference>
<accession>A0A1J4JQ52</accession>
<dbReference type="AlphaFoldDB" id="A0A1J4JQ52"/>
<dbReference type="RefSeq" id="XP_068354315.1">
    <property type="nucleotide sequence ID" value="XM_068508324.1"/>
</dbReference>
<evidence type="ECO:0000256" key="4">
    <source>
        <dbReference type="ARBA" id="ARBA00022833"/>
    </source>
</evidence>
<dbReference type="GO" id="GO:0089701">
    <property type="term" value="C:U2AF complex"/>
    <property type="evidence" value="ECO:0007669"/>
    <property type="project" value="InterPro"/>
</dbReference>
<evidence type="ECO:0000313" key="9">
    <source>
        <dbReference type="EMBL" id="OHT01179.1"/>
    </source>
</evidence>
<dbReference type="Pfam" id="PF00642">
    <property type="entry name" value="zf-CCCH"/>
    <property type="match status" value="1"/>
</dbReference>
<dbReference type="PANTHER" id="PTHR12620">
    <property type="entry name" value="U2 SNRNP AUXILIARY FACTOR, SMALL SUBUNIT"/>
    <property type="match status" value="1"/>
</dbReference>
<dbReference type="PROSITE" id="PS50103">
    <property type="entry name" value="ZF_C3H1"/>
    <property type="match status" value="2"/>
</dbReference>
<sequence length="224" mass="25516">MNNINKLDPEKTICNYFDRTGCCAKEDLCNKTHRNAELSRCLVFHHIFPDPDLFVESLPDPDSIQITKEEKINLINSFYLDMVIMLKQFGPLEDLVVASNRSDTMSGNVVAMFREVDGAASAYLALNGQFYAGRKIRVTFAPIIRLASAICRGYEDGECKLGNTCSFIHPHAPSPWITDECFPRAQRMFAAPFRISKRTRILDTPQEVLYGKSKMISEEFKKYQ</sequence>
<dbReference type="GeneID" id="94843028"/>
<evidence type="ECO:0000256" key="2">
    <source>
        <dbReference type="ARBA" id="ARBA00022737"/>
    </source>
</evidence>
<keyword evidence="3 6" id="KW-0863">Zinc-finger</keyword>
<keyword evidence="1 6" id="KW-0479">Metal-binding</keyword>
<dbReference type="Proteomes" id="UP000179807">
    <property type="component" value="Unassembled WGS sequence"/>
</dbReference>
<dbReference type="PROSITE" id="PS50102">
    <property type="entry name" value="RRM"/>
    <property type="match status" value="1"/>
</dbReference>
<name>A0A1J4JQ52_9EUKA</name>
<dbReference type="SUPFAM" id="SSF54928">
    <property type="entry name" value="RNA-binding domain, RBD"/>
    <property type="match status" value="1"/>
</dbReference>
<keyword evidence="10" id="KW-1185">Reference proteome</keyword>
<dbReference type="FunFam" id="3.30.70.330:FF:001401">
    <property type="entry name" value="Uncharacterized protein"/>
    <property type="match status" value="1"/>
</dbReference>
<evidence type="ECO:0000256" key="6">
    <source>
        <dbReference type="PROSITE-ProRule" id="PRU00723"/>
    </source>
</evidence>
<evidence type="ECO:0000313" key="10">
    <source>
        <dbReference type="Proteomes" id="UP000179807"/>
    </source>
</evidence>
<dbReference type="InterPro" id="IPR000504">
    <property type="entry name" value="RRM_dom"/>
</dbReference>
<dbReference type="VEuPathDB" id="TrichDB:TRFO_32124"/>
<keyword evidence="5" id="KW-0694">RNA-binding</keyword>
<evidence type="ECO:0000256" key="3">
    <source>
        <dbReference type="ARBA" id="ARBA00022771"/>
    </source>
</evidence>
<comment type="caution">
    <text evidence="9">The sequence shown here is derived from an EMBL/GenBank/DDBJ whole genome shotgun (WGS) entry which is preliminary data.</text>
</comment>
<dbReference type="GO" id="GO:0008270">
    <property type="term" value="F:zinc ion binding"/>
    <property type="evidence" value="ECO:0007669"/>
    <property type="project" value="UniProtKB-KW"/>
</dbReference>
<organism evidence="9 10">
    <name type="scientific">Tritrichomonas foetus</name>
    <dbReference type="NCBI Taxonomy" id="1144522"/>
    <lineage>
        <taxon>Eukaryota</taxon>
        <taxon>Metamonada</taxon>
        <taxon>Parabasalia</taxon>
        <taxon>Tritrichomonadida</taxon>
        <taxon>Tritrichomonadidae</taxon>
        <taxon>Tritrichomonas</taxon>
    </lineage>
</organism>
<dbReference type="Gene3D" id="3.30.70.330">
    <property type="match status" value="1"/>
</dbReference>
<feature type="domain" description="C3H1-type" evidence="8">
    <location>
        <begin position="8"/>
        <end position="36"/>
    </location>
</feature>
<feature type="zinc finger region" description="C3H1-type" evidence="6">
    <location>
        <begin position="145"/>
        <end position="172"/>
    </location>
</feature>
<dbReference type="OrthoDB" id="423462at2759"/>
<dbReference type="EMBL" id="MLAK01000925">
    <property type="protein sequence ID" value="OHT01179.1"/>
    <property type="molecule type" value="Genomic_DNA"/>
</dbReference>
<reference evidence="9" key="1">
    <citation type="submission" date="2016-10" db="EMBL/GenBank/DDBJ databases">
        <authorList>
            <person name="Benchimol M."/>
            <person name="Almeida L.G."/>
            <person name="Vasconcelos A.T."/>
            <person name="Perreira-Neves A."/>
            <person name="Rosa I.A."/>
            <person name="Tasca T."/>
            <person name="Bogo M.R."/>
            <person name="de Souza W."/>
        </authorList>
    </citation>
    <scope>NUCLEOTIDE SEQUENCE [LARGE SCALE GENOMIC DNA]</scope>
    <source>
        <strain evidence="9">K</strain>
    </source>
</reference>
<keyword evidence="4 6" id="KW-0862">Zinc</keyword>
<proteinExistence type="predicted"/>
<evidence type="ECO:0000256" key="5">
    <source>
        <dbReference type="PROSITE-ProRule" id="PRU00176"/>
    </source>
</evidence>
<protein>
    <submittedName>
        <fullName evidence="9">Splicing factor U2AF 23 kDa subunit</fullName>
    </submittedName>
</protein>
<feature type="domain" description="C3H1-type" evidence="8">
    <location>
        <begin position="145"/>
        <end position="172"/>
    </location>
</feature>
<evidence type="ECO:0000259" key="8">
    <source>
        <dbReference type="PROSITE" id="PS50103"/>
    </source>
</evidence>
<feature type="zinc finger region" description="C3H1-type" evidence="6">
    <location>
        <begin position="8"/>
        <end position="36"/>
    </location>
</feature>
<evidence type="ECO:0000259" key="7">
    <source>
        <dbReference type="PROSITE" id="PS50102"/>
    </source>
</evidence>